<protein>
    <submittedName>
        <fullName evidence="2">Lantibiotic salivaricin M</fullName>
    </submittedName>
</protein>
<dbReference type="EMBL" id="CP065430">
    <property type="protein sequence ID" value="QPO27670.1"/>
    <property type="molecule type" value="Genomic_DNA"/>
</dbReference>
<sequence>MKENYVEVDSLRHEIDNQELSGNSAAGFRTAVRMTSQGRCGWAFTFSYECTSPNVRCG</sequence>
<dbReference type="EMBL" id="FIKT01000001">
    <property type="protein sequence ID" value="CYW55857.1"/>
    <property type="molecule type" value="Genomic_DNA"/>
</dbReference>
<organism evidence="1 4">
    <name type="scientific">Streptococcus suis</name>
    <dbReference type="NCBI Taxonomy" id="1307"/>
    <lineage>
        <taxon>Bacteria</taxon>
        <taxon>Bacillati</taxon>
        <taxon>Bacillota</taxon>
        <taxon>Bacilli</taxon>
        <taxon>Lactobacillales</taxon>
        <taxon>Streptococcaceae</taxon>
        <taxon>Streptococcus</taxon>
    </lineage>
</organism>
<evidence type="ECO:0000313" key="3">
    <source>
        <dbReference type="EMBL" id="QPO27670.1"/>
    </source>
</evidence>
<proteinExistence type="predicted"/>
<gene>
    <name evidence="1" type="ORF">ERS132551_00089</name>
    <name evidence="2" type="ORF">HO898_07595</name>
    <name evidence="3" type="ORF">I5V48_05980</name>
</gene>
<dbReference type="RefSeq" id="WP_024394056.1">
    <property type="nucleotide sequence ID" value="NZ_AP023392.1"/>
</dbReference>
<accession>A0A0Z9H1Q1</accession>
<evidence type="ECO:0000313" key="5">
    <source>
        <dbReference type="Proteomes" id="UP000594569"/>
    </source>
</evidence>
<dbReference type="Proteomes" id="UP000748881">
    <property type="component" value="Unassembled WGS sequence"/>
</dbReference>
<dbReference type="Proteomes" id="UP000071962">
    <property type="component" value="Unassembled WGS sequence"/>
</dbReference>
<reference evidence="3 5" key="3">
    <citation type="submission" date="2020-12" db="EMBL/GenBank/DDBJ databases">
        <title>Nonconservative transfer and diversity of a new family of integrative and conjugative elements associated with antibiotic resistance in zoonotic pathogen Streptococcus suis.</title>
        <authorList>
            <person name="Huang J."/>
        </authorList>
    </citation>
    <scope>NUCLEOTIDE SEQUENCE [LARGE SCALE GENOMIC DNA]</scope>
    <source>
        <strain evidence="3 5">YZDH1</strain>
    </source>
</reference>
<evidence type="ECO:0000313" key="1">
    <source>
        <dbReference type="EMBL" id="CYW55857.1"/>
    </source>
</evidence>
<evidence type="ECO:0000313" key="4">
    <source>
        <dbReference type="Proteomes" id="UP000071962"/>
    </source>
</evidence>
<dbReference type="EMBL" id="JABLKP010000009">
    <property type="protein sequence ID" value="NQP83572.1"/>
    <property type="molecule type" value="Genomic_DNA"/>
</dbReference>
<dbReference type="NCBIfam" id="NF040663">
    <property type="entry name" value="salivaricin_M"/>
    <property type="match status" value="1"/>
</dbReference>
<evidence type="ECO:0000313" key="2">
    <source>
        <dbReference type="EMBL" id="NQP83572.1"/>
    </source>
</evidence>
<name>A0A0Z9H1Q1_STRSU</name>
<dbReference type="AlphaFoldDB" id="A0A0Z9H1Q1"/>
<dbReference type="Proteomes" id="UP000594569">
    <property type="component" value="Chromosome"/>
</dbReference>
<reference evidence="2" key="2">
    <citation type="submission" date="2020-05" db="EMBL/GenBank/DDBJ databases">
        <title>Linking phenotype, genotype and ecology: antimicrobial resistance in the zoonotic pathogen Streptococcus suis.</title>
        <authorList>
            <person name="Hadjirin N.F."/>
            <person name="Miller E.L."/>
            <person name="Murray G.R."/>
            <person name="Yen P.L.K."/>
            <person name="Phuc H.D."/>
            <person name="Wileman T.M."/>
            <person name="Hernandez-Garcia J."/>
            <person name="Williamson S.M."/>
            <person name="Parkhill J."/>
            <person name="Maskell D.J."/>
            <person name="Zhou R."/>
            <person name="Fittipaldi N."/>
            <person name="Gottschalk M."/>
            <person name="Tucker A.D.W."/>
            <person name="Hoa N.T."/>
            <person name="Welch J."/>
            <person name="Weinert L.A."/>
        </authorList>
    </citation>
    <scope>NUCLEOTIDE SEQUENCE</scope>
    <source>
        <strain evidence="2">TMW_SS111</strain>
    </source>
</reference>
<reference evidence="1 4" key="1">
    <citation type="submission" date="2016-02" db="EMBL/GenBank/DDBJ databases">
        <authorList>
            <consortium name="Pathogen Informatics"/>
        </authorList>
    </citation>
    <scope>NUCLEOTIDE SEQUENCE [LARGE SCALE GENOMIC DNA]</scope>
    <source>
        <strain evidence="1 4">SS1062</strain>
    </source>
</reference>